<keyword evidence="2" id="KW-0472">Membrane</keyword>
<name>A0A9W9CCA3_9PLEO</name>
<sequence length="103" mass="11573">MGLNWSSILDSVIAGFLALPFPAFNLIIFVLGLFVWGNKLKKYVARKLAHWDLGVREEEEKKNKEMEKKKKEMEEMVKMAVETAMDAALGGGRSGSWKGRGRG</sequence>
<reference evidence="3" key="1">
    <citation type="submission" date="2022-10" db="EMBL/GenBank/DDBJ databases">
        <title>Tapping the CABI collections for fungal endophytes: first genome assemblies for Collariella, Neodidymelliopsis, Ascochyta clinopodiicola, Didymella pomorum, Didymosphaeria variabile, Neocosmospora piperis and Neocucurbitaria cava.</title>
        <authorList>
            <person name="Hill R."/>
        </authorList>
    </citation>
    <scope>NUCLEOTIDE SEQUENCE</scope>
    <source>
        <strain evidence="3">IMI 356815</strain>
    </source>
</reference>
<accession>A0A9W9CCA3</accession>
<evidence type="ECO:0000256" key="2">
    <source>
        <dbReference type="SAM" id="Phobius"/>
    </source>
</evidence>
<comment type="caution">
    <text evidence="3">The sequence shown here is derived from an EMBL/GenBank/DDBJ whole genome shotgun (WGS) entry which is preliminary data.</text>
</comment>
<dbReference type="Proteomes" id="UP001140513">
    <property type="component" value="Unassembled WGS sequence"/>
</dbReference>
<dbReference type="AlphaFoldDB" id="A0A9W9CCA3"/>
<keyword evidence="1" id="KW-0175">Coiled coil</keyword>
<gene>
    <name evidence="3" type="ORF">N0V89_003419</name>
</gene>
<keyword evidence="2" id="KW-1133">Transmembrane helix</keyword>
<keyword evidence="2" id="KW-0812">Transmembrane</keyword>
<evidence type="ECO:0000313" key="3">
    <source>
        <dbReference type="EMBL" id="KAJ4355403.1"/>
    </source>
</evidence>
<evidence type="ECO:0000256" key="1">
    <source>
        <dbReference type="SAM" id="Coils"/>
    </source>
</evidence>
<evidence type="ECO:0000313" key="4">
    <source>
        <dbReference type="Proteomes" id="UP001140513"/>
    </source>
</evidence>
<feature type="transmembrane region" description="Helical" evidence="2">
    <location>
        <begin position="12"/>
        <end position="37"/>
    </location>
</feature>
<proteinExistence type="predicted"/>
<feature type="coiled-coil region" evidence="1">
    <location>
        <begin position="55"/>
        <end position="83"/>
    </location>
</feature>
<protein>
    <submittedName>
        <fullName evidence="3">Uncharacterized protein</fullName>
    </submittedName>
</protein>
<dbReference type="EMBL" id="JAPEUX010000003">
    <property type="protein sequence ID" value="KAJ4355403.1"/>
    <property type="molecule type" value="Genomic_DNA"/>
</dbReference>
<keyword evidence="4" id="KW-1185">Reference proteome</keyword>
<dbReference type="GeneID" id="80906949"/>
<organism evidence="3 4">
    <name type="scientific">Didymosphaeria variabile</name>
    <dbReference type="NCBI Taxonomy" id="1932322"/>
    <lineage>
        <taxon>Eukaryota</taxon>
        <taxon>Fungi</taxon>
        <taxon>Dikarya</taxon>
        <taxon>Ascomycota</taxon>
        <taxon>Pezizomycotina</taxon>
        <taxon>Dothideomycetes</taxon>
        <taxon>Pleosporomycetidae</taxon>
        <taxon>Pleosporales</taxon>
        <taxon>Massarineae</taxon>
        <taxon>Didymosphaeriaceae</taxon>
        <taxon>Didymosphaeria</taxon>
    </lineage>
</organism>
<dbReference type="RefSeq" id="XP_056072529.1">
    <property type="nucleotide sequence ID" value="XM_056212221.1"/>
</dbReference>